<reference evidence="2 3" key="1">
    <citation type="submission" date="2019-06" db="EMBL/GenBank/DDBJ databases">
        <title>Draft genome sequence of the filamentous fungus Phialemoniopsis curvata isolated from diesel fuel.</title>
        <authorList>
            <person name="Varaljay V.A."/>
            <person name="Lyon W.J."/>
            <person name="Crouch A.L."/>
            <person name="Drake C.E."/>
            <person name="Hollomon J.M."/>
            <person name="Nadeau L.J."/>
            <person name="Nunn H.S."/>
            <person name="Stevenson B.S."/>
            <person name="Bojanowski C.L."/>
            <person name="Crookes-Goodson W.J."/>
        </authorList>
    </citation>
    <scope>NUCLEOTIDE SEQUENCE [LARGE SCALE GENOMIC DNA]</scope>
    <source>
        <strain evidence="2 3">D216</strain>
    </source>
</reference>
<dbReference type="OrthoDB" id="271595at2759"/>
<organism evidence="2 3">
    <name type="scientific">Thyridium curvatum</name>
    <dbReference type="NCBI Taxonomy" id="1093900"/>
    <lineage>
        <taxon>Eukaryota</taxon>
        <taxon>Fungi</taxon>
        <taxon>Dikarya</taxon>
        <taxon>Ascomycota</taxon>
        <taxon>Pezizomycotina</taxon>
        <taxon>Sordariomycetes</taxon>
        <taxon>Sordariomycetidae</taxon>
        <taxon>Thyridiales</taxon>
        <taxon>Thyridiaceae</taxon>
        <taxon>Thyridium</taxon>
    </lineage>
</organism>
<dbReference type="PANTHER" id="PTHR31668:SF30">
    <property type="entry name" value="ZN(II)2CYS6 TRANSCRIPTION FACTOR (EUROFUNG)"/>
    <property type="match status" value="1"/>
</dbReference>
<dbReference type="STRING" id="1093900.A0A507BKY8"/>
<dbReference type="CDD" id="cd12148">
    <property type="entry name" value="fungal_TF_MHR"/>
    <property type="match status" value="1"/>
</dbReference>
<keyword evidence="3" id="KW-1185">Reference proteome</keyword>
<proteinExistence type="predicted"/>
<evidence type="ECO:0000313" key="2">
    <source>
        <dbReference type="EMBL" id="TPX17328.1"/>
    </source>
</evidence>
<protein>
    <recommendedName>
        <fullName evidence="4">Transcription factor domain-containing protein</fullName>
    </recommendedName>
</protein>
<name>A0A507BKY8_9PEZI</name>
<comment type="caution">
    <text evidence="2">The sequence shown here is derived from an EMBL/GenBank/DDBJ whole genome shotgun (WGS) entry which is preliminary data.</text>
</comment>
<evidence type="ECO:0008006" key="4">
    <source>
        <dbReference type="Google" id="ProtNLM"/>
    </source>
</evidence>
<dbReference type="PANTHER" id="PTHR31668">
    <property type="entry name" value="GLUCOSE TRANSPORT TRANSCRIPTION REGULATOR RGT1-RELATED-RELATED"/>
    <property type="match status" value="1"/>
</dbReference>
<dbReference type="AlphaFoldDB" id="A0A507BKY8"/>
<evidence type="ECO:0000256" key="1">
    <source>
        <dbReference type="ARBA" id="ARBA00023242"/>
    </source>
</evidence>
<dbReference type="RefSeq" id="XP_030999039.1">
    <property type="nucleotide sequence ID" value="XM_031135031.1"/>
</dbReference>
<gene>
    <name evidence="2" type="ORF">E0L32_012215</name>
</gene>
<dbReference type="InParanoid" id="A0A507BKY8"/>
<evidence type="ECO:0000313" key="3">
    <source>
        <dbReference type="Proteomes" id="UP000319257"/>
    </source>
</evidence>
<dbReference type="EMBL" id="SKBQ01000144">
    <property type="protein sequence ID" value="TPX17328.1"/>
    <property type="molecule type" value="Genomic_DNA"/>
</dbReference>
<dbReference type="InterPro" id="IPR050797">
    <property type="entry name" value="Carb_Metab_Trans_Reg"/>
</dbReference>
<dbReference type="Proteomes" id="UP000319257">
    <property type="component" value="Unassembled WGS sequence"/>
</dbReference>
<dbReference type="GeneID" id="41979662"/>
<accession>A0A507BKY8</accession>
<keyword evidence="1" id="KW-0539">Nucleus</keyword>
<sequence length="533" mass="59048">MEYVLSPEEMVAQTSGCLALDVTRPTQQQASQANQVSSDADFQSIADGICALDVWNQLLTPLTNSFPLDNGCAHVDLGSLPQTGFSQETGLYLSPSEDDDGVLGVLAGIFLDHIHPSMPFFKRSYLLDNLGLKRQEHDISFNALIHAICALTLLQTSHRSGPTILPNRKEQAETLMSRAVQLHSSTNLGEAPTLENVLTSIFLFACQFCRENHNAAKFRLREASTLAEIMKLGELQAYGWLAPDERDRRLRTVLGLTLLERVYAIQRAYPLNEKSLTRGHVHVIQGMLEQGFSNYELQDLQAVSSLKDMIESFDFVDSRLLKCWRNECWVEGNERHVSPATVCTLLKRYASSIPDSGAHNWDSQRADITITRHWMRSVLWKLASRHGFVSDLSNDKELRPKYVISIATDAIVTCESFGISTLEVHGIGLTEKLYDIITSALEFMETRQNPTSMPLNDDPSLGHGNVSAQTLSPCRKRNALASSGTGSDAPEPICPPAGLCNRYLAIFASFMGGDHPFLGPYMQKLCGLDIFGP</sequence>